<feature type="region of interest" description="Disordered" evidence="2">
    <location>
        <begin position="126"/>
        <end position="175"/>
    </location>
</feature>
<feature type="domain" description="C3H1-type" evidence="3">
    <location>
        <begin position="215"/>
        <end position="245"/>
    </location>
</feature>
<organism evidence="4 5">
    <name type="scientific">Apiospora kogelbergensis</name>
    <dbReference type="NCBI Taxonomy" id="1337665"/>
    <lineage>
        <taxon>Eukaryota</taxon>
        <taxon>Fungi</taxon>
        <taxon>Dikarya</taxon>
        <taxon>Ascomycota</taxon>
        <taxon>Pezizomycotina</taxon>
        <taxon>Sordariomycetes</taxon>
        <taxon>Xylariomycetidae</taxon>
        <taxon>Amphisphaeriales</taxon>
        <taxon>Apiosporaceae</taxon>
        <taxon>Apiospora</taxon>
    </lineage>
</organism>
<dbReference type="GO" id="GO:0008270">
    <property type="term" value="F:zinc ion binding"/>
    <property type="evidence" value="ECO:0007669"/>
    <property type="project" value="UniProtKB-KW"/>
</dbReference>
<dbReference type="EMBL" id="JAQQWP010000007">
    <property type="protein sequence ID" value="KAK8109921.1"/>
    <property type="molecule type" value="Genomic_DNA"/>
</dbReference>
<proteinExistence type="predicted"/>
<keyword evidence="5" id="KW-1185">Reference proteome</keyword>
<reference evidence="4 5" key="1">
    <citation type="submission" date="2023-01" db="EMBL/GenBank/DDBJ databases">
        <title>Analysis of 21 Apiospora genomes using comparative genomics revels a genus with tremendous synthesis potential of carbohydrate active enzymes and secondary metabolites.</title>
        <authorList>
            <person name="Sorensen T."/>
        </authorList>
    </citation>
    <scope>NUCLEOTIDE SEQUENCE [LARGE SCALE GENOMIC DNA]</scope>
    <source>
        <strain evidence="4 5">CBS 117206</strain>
    </source>
</reference>
<feature type="region of interest" description="Disordered" evidence="2">
    <location>
        <begin position="1"/>
        <end position="102"/>
    </location>
</feature>
<evidence type="ECO:0000259" key="3">
    <source>
        <dbReference type="PROSITE" id="PS50103"/>
    </source>
</evidence>
<accession>A0AAW0QUU8</accession>
<sequence length="263" mass="27570">MPDQSKKGKGRQVNSSPLQPANKLYTPSRRPLGPAANGIGFSAHRQASSPSARSGSSSANGYHLPGRTPSSRDDWRAHMSSSSVGAASADPNATPGPSSGGLPVLTAGFSPFPMATGTFSSSNGMSYAGPSTVGPPTAGPSSTSSPPIPGHQHTGLDGSTGAGAPAGIQHTQTELKPERAQQLVCPWWSTYKRCGKRHCDFSHGEAPGLIELPLICPYWARARGTTNERGCNRGHEDCKFAHYLCEHGQRAPVPKPKPYPRQP</sequence>
<feature type="compositionally biased region" description="Low complexity" evidence="2">
    <location>
        <begin position="47"/>
        <end position="59"/>
    </location>
</feature>
<keyword evidence="1" id="KW-0862">Zinc</keyword>
<evidence type="ECO:0000313" key="5">
    <source>
        <dbReference type="Proteomes" id="UP001392437"/>
    </source>
</evidence>
<dbReference type="Proteomes" id="UP001392437">
    <property type="component" value="Unassembled WGS sequence"/>
</dbReference>
<evidence type="ECO:0000313" key="4">
    <source>
        <dbReference type="EMBL" id="KAK8109921.1"/>
    </source>
</evidence>
<dbReference type="PROSITE" id="PS50103">
    <property type="entry name" value="ZF_C3H1"/>
    <property type="match status" value="1"/>
</dbReference>
<feature type="compositionally biased region" description="Low complexity" evidence="2">
    <location>
        <begin position="129"/>
        <end position="145"/>
    </location>
</feature>
<keyword evidence="1" id="KW-0479">Metal-binding</keyword>
<dbReference type="AlphaFoldDB" id="A0AAW0QUU8"/>
<feature type="zinc finger region" description="C3H1-type" evidence="1">
    <location>
        <begin position="215"/>
        <end position="245"/>
    </location>
</feature>
<keyword evidence="1" id="KW-0863">Zinc-finger</keyword>
<evidence type="ECO:0000256" key="1">
    <source>
        <dbReference type="PROSITE-ProRule" id="PRU00723"/>
    </source>
</evidence>
<dbReference type="InterPro" id="IPR000571">
    <property type="entry name" value="Znf_CCCH"/>
</dbReference>
<comment type="caution">
    <text evidence="4">The sequence shown here is derived from an EMBL/GenBank/DDBJ whole genome shotgun (WGS) entry which is preliminary data.</text>
</comment>
<name>A0AAW0QUU8_9PEZI</name>
<gene>
    <name evidence="4" type="ORF">PG999_008058</name>
</gene>
<evidence type="ECO:0000256" key="2">
    <source>
        <dbReference type="SAM" id="MobiDB-lite"/>
    </source>
</evidence>
<protein>
    <recommendedName>
        <fullName evidence="3">C3H1-type domain-containing protein</fullName>
    </recommendedName>
</protein>